<dbReference type="NCBIfam" id="NF004050">
    <property type="entry name" value="PRK05569.1"/>
    <property type="match status" value="1"/>
</dbReference>
<dbReference type="GO" id="GO:0010181">
    <property type="term" value="F:FMN binding"/>
    <property type="evidence" value="ECO:0007669"/>
    <property type="project" value="UniProtKB-UniRule"/>
</dbReference>
<dbReference type="GO" id="GO:0009055">
    <property type="term" value="F:electron transfer activity"/>
    <property type="evidence" value="ECO:0007669"/>
    <property type="project" value="UniProtKB-UniRule"/>
</dbReference>
<evidence type="ECO:0000256" key="7">
    <source>
        <dbReference type="RuleBase" id="RU367037"/>
    </source>
</evidence>
<comment type="function">
    <text evidence="7">Low-potential electron donor to a number of redox enzymes.</text>
</comment>
<gene>
    <name evidence="10" type="ORF">AWN73_02610</name>
    <name evidence="9" type="ORF">CBU02nite_05880</name>
</gene>
<organism evidence="10 11">
    <name type="scientific">Clostridium butyricum</name>
    <dbReference type="NCBI Taxonomy" id="1492"/>
    <lineage>
        <taxon>Bacteria</taxon>
        <taxon>Bacillati</taxon>
        <taxon>Bacillota</taxon>
        <taxon>Clostridia</taxon>
        <taxon>Eubacteriales</taxon>
        <taxon>Clostridiaceae</taxon>
        <taxon>Clostridium</taxon>
    </lineage>
</organism>
<evidence type="ECO:0000256" key="4">
    <source>
        <dbReference type="ARBA" id="ARBA00022630"/>
    </source>
</evidence>
<sequence length="141" mass="15828">MKKVSIIYWSLGGNIEVLANVIADSAKEHGAEVILKHVADANVEDVRNADAVAFGSPAKDSTKIEQREMHPFIENLSELKFENKECILFATYGWIENTFMDIWKKEMKSYGFNIIGDLAVKESPTKAQIEHAKELGKMLAQ</sequence>
<evidence type="ECO:0000313" key="10">
    <source>
        <dbReference type="EMBL" id="PPV14623.1"/>
    </source>
</evidence>
<dbReference type="EMBL" id="LRDH01000107">
    <property type="protein sequence ID" value="PPV14623.1"/>
    <property type="molecule type" value="Genomic_DNA"/>
</dbReference>
<dbReference type="Proteomes" id="UP000321089">
    <property type="component" value="Unassembled WGS sequence"/>
</dbReference>
<dbReference type="Proteomes" id="UP000238081">
    <property type="component" value="Unassembled WGS sequence"/>
</dbReference>
<evidence type="ECO:0000259" key="8">
    <source>
        <dbReference type="PROSITE" id="PS50902"/>
    </source>
</evidence>
<dbReference type="InterPro" id="IPR029039">
    <property type="entry name" value="Flavoprotein-like_sf"/>
</dbReference>
<dbReference type="InterPro" id="IPR008254">
    <property type="entry name" value="Flavodoxin/NO_synth"/>
</dbReference>
<evidence type="ECO:0000256" key="5">
    <source>
        <dbReference type="ARBA" id="ARBA00022643"/>
    </source>
</evidence>
<dbReference type="PANTHER" id="PTHR43717">
    <property type="entry name" value="ANAEROBIC NITRIC OXIDE REDUCTASE FLAVORUBREDOXIN"/>
    <property type="match status" value="1"/>
</dbReference>
<proteinExistence type="inferred from homology"/>
<keyword evidence="4 7" id="KW-0285">Flavoprotein</keyword>
<evidence type="ECO:0000256" key="6">
    <source>
        <dbReference type="ARBA" id="ARBA00022982"/>
    </source>
</evidence>
<evidence type="ECO:0000313" key="12">
    <source>
        <dbReference type="Proteomes" id="UP000321089"/>
    </source>
</evidence>
<reference evidence="9 12" key="2">
    <citation type="submission" date="2019-07" db="EMBL/GenBank/DDBJ databases">
        <title>Whole genome shotgun sequence of Clostridium butyricum NBRC 3858.</title>
        <authorList>
            <person name="Hosoyama A."/>
            <person name="Uohara A."/>
            <person name="Ohji S."/>
            <person name="Ichikawa N."/>
        </authorList>
    </citation>
    <scope>NUCLEOTIDE SEQUENCE [LARGE SCALE GENOMIC DNA]</scope>
    <source>
        <strain evidence="9 12">NBRC 3858</strain>
    </source>
</reference>
<feature type="domain" description="Flavodoxin-like" evidence="8">
    <location>
        <begin position="4"/>
        <end position="140"/>
    </location>
</feature>
<name>A0A2S7FAH3_CLOBU</name>
<reference evidence="10 11" key="1">
    <citation type="submission" date="2016-01" db="EMBL/GenBank/DDBJ databases">
        <title>Characterization of the Clostridium difficile lineages that are prevalent in Hong Kong and China.</title>
        <authorList>
            <person name="Kwok J.S.-L."/>
            <person name="Lam W.-Y."/>
            <person name="Ip M."/>
            <person name="Chan T.-F."/>
            <person name="Hawkey P.M."/>
            <person name="Tsui S.K.-W."/>
        </authorList>
    </citation>
    <scope>NUCLEOTIDE SEQUENCE [LARGE SCALE GENOMIC DNA]</scope>
    <source>
        <strain evidence="10 11">300064</strain>
    </source>
</reference>
<dbReference type="Pfam" id="PF00258">
    <property type="entry name" value="Flavodoxin_1"/>
    <property type="match status" value="1"/>
</dbReference>
<evidence type="ECO:0000256" key="3">
    <source>
        <dbReference type="ARBA" id="ARBA00022448"/>
    </source>
</evidence>
<evidence type="ECO:0000256" key="2">
    <source>
        <dbReference type="ARBA" id="ARBA00005267"/>
    </source>
</evidence>
<evidence type="ECO:0000313" key="11">
    <source>
        <dbReference type="Proteomes" id="UP000238081"/>
    </source>
</evidence>
<dbReference type="AlphaFoldDB" id="A0A2S7FAH3"/>
<keyword evidence="6 7" id="KW-0249">Electron transport</keyword>
<dbReference type="NCBIfam" id="TIGR01753">
    <property type="entry name" value="flav_short"/>
    <property type="match status" value="1"/>
</dbReference>
<accession>A0A2S7FAH3</accession>
<dbReference type="EMBL" id="BKBC01000005">
    <property type="protein sequence ID" value="GEQ20082.1"/>
    <property type="molecule type" value="Genomic_DNA"/>
</dbReference>
<protein>
    <recommendedName>
        <fullName evidence="7">Flavodoxin</fullName>
    </recommendedName>
</protein>
<dbReference type="SUPFAM" id="SSF52218">
    <property type="entry name" value="Flavoproteins"/>
    <property type="match status" value="1"/>
</dbReference>
<dbReference type="Gene3D" id="3.40.50.360">
    <property type="match status" value="1"/>
</dbReference>
<dbReference type="RefSeq" id="WP_024040268.1">
    <property type="nucleotide sequence ID" value="NZ_BKBC01000005.1"/>
</dbReference>
<dbReference type="PANTHER" id="PTHR43717:SF1">
    <property type="entry name" value="ANAEROBIC NITRIC OXIDE REDUCTASE FLAVORUBREDOXIN"/>
    <property type="match status" value="1"/>
</dbReference>
<comment type="cofactor">
    <cofactor evidence="1 7">
        <name>FMN</name>
        <dbReference type="ChEBI" id="CHEBI:58210"/>
    </cofactor>
</comment>
<dbReference type="PROSITE" id="PS50902">
    <property type="entry name" value="FLAVODOXIN_LIKE"/>
    <property type="match status" value="1"/>
</dbReference>
<keyword evidence="3 7" id="KW-0813">Transport</keyword>
<evidence type="ECO:0000256" key="1">
    <source>
        <dbReference type="ARBA" id="ARBA00001917"/>
    </source>
</evidence>
<dbReference type="InterPro" id="IPR010087">
    <property type="entry name" value="Flav_short"/>
</dbReference>
<evidence type="ECO:0000313" key="9">
    <source>
        <dbReference type="EMBL" id="GEQ20082.1"/>
    </source>
</evidence>
<comment type="caution">
    <text evidence="10">The sequence shown here is derived from an EMBL/GenBank/DDBJ whole genome shotgun (WGS) entry which is preliminary data.</text>
</comment>
<comment type="similarity">
    <text evidence="2 7">Belongs to the flavodoxin family.</text>
</comment>
<dbReference type="GO" id="GO:0016651">
    <property type="term" value="F:oxidoreductase activity, acting on NAD(P)H"/>
    <property type="evidence" value="ECO:0007669"/>
    <property type="project" value="UniProtKB-ARBA"/>
</dbReference>
<keyword evidence="5 7" id="KW-0288">FMN</keyword>